<dbReference type="PANTHER" id="PTHR15020:SF11">
    <property type="entry name" value="OS06G0360300 PROTEIN"/>
    <property type="match status" value="1"/>
</dbReference>
<dbReference type="EMBL" id="JAAAUY010000011">
    <property type="protein sequence ID" value="KAF9338019.1"/>
    <property type="molecule type" value="Genomic_DNA"/>
</dbReference>
<accession>A0A9P5SWJ5</accession>
<protein>
    <recommendedName>
        <fullName evidence="1">NAD(P)-binding domain-containing protein</fullName>
    </recommendedName>
</protein>
<dbReference type="SUPFAM" id="SSF51735">
    <property type="entry name" value="NAD(P)-binding Rossmann-fold domains"/>
    <property type="match status" value="1"/>
</dbReference>
<dbReference type="InterPro" id="IPR016040">
    <property type="entry name" value="NAD(P)-bd_dom"/>
</dbReference>
<comment type="caution">
    <text evidence="2">The sequence shown here is derived from an EMBL/GenBank/DDBJ whole genome shotgun (WGS) entry which is preliminary data.</text>
</comment>
<reference evidence="2" key="1">
    <citation type="journal article" date="2020" name="Fungal Divers.">
        <title>Resolving the Mortierellaceae phylogeny through synthesis of multi-gene phylogenetics and phylogenomics.</title>
        <authorList>
            <person name="Vandepol N."/>
            <person name="Liber J."/>
            <person name="Desiro A."/>
            <person name="Na H."/>
            <person name="Kennedy M."/>
            <person name="Barry K."/>
            <person name="Grigoriev I.V."/>
            <person name="Miller A.N."/>
            <person name="O'Donnell K."/>
            <person name="Stajich J.E."/>
            <person name="Bonito G."/>
        </authorList>
    </citation>
    <scope>NUCLEOTIDE SEQUENCE</scope>
    <source>
        <strain evidence="2">NVP1</strain>
    </source>
</reference>
<dbReference type="Gene3D" id="3.40.50.720">
    <property type="entry name" value="NAD(P)-binding Rossmann-like Domain"/>
    <property type="match status" value="1"/>
</dbReference>
<dbReference type="PANTHER" id="PTHR15020">
    <property type="entry name" value="FLAVIN REDUCTASE-RELATED"/>
    <property type="match status" value="1"/>
</dbReference>
<dbReference type="AlphaFoldDB" id="A0A9P5SWJ5"/>
<dbReference type="InterPro" id="IPR036291">
    <property type="entry name" value="NAD(P)-bd_dom_sf"/>
</dbReference>
<dbReference type="Proteomes" id="UP000696485">
    <property type="component" value="Unassembled WGS sequence"/>
</dbReference>
<evidence type="ECO:0000259" key="1">
    <source>
        <dbReference type="Pfam" id="PF13460"/>
    </source>
</evidence>
<feature type="domain" description="NAD(P)-binding" evidence="1">
    <location>
        <begin position="7"/>
        <end position="226"/>
    </location>
</feature>
<organism evidence="2 3">
    <name type="scientific">Podila minutissima</name>
    <dbReference type="NCBI Taxonomy" id="64525"/>
    <lineage>
        <taxon>Eukaryota</taxon>
        <taxon>Fungi</taxon>
        <taxon>Fungi incertae sedis</taxon>
        <taxon>Mucoromycota</taxon>
        <taxon>Mortierellomycotina</taxon>
        <taxon>Mortierellomycetes</taxon>
        <taxon>Mortierellales</taxon>
        <taxon>Mortierellaceae</taxon>
        <taxon>Podila</taxon>
    </lineage>
</organism>
<keyword evidence="3" id="KW-1185">Reference proteome</keyword>
<proteinExistence type="predicted"/>
<gene>
    <name evidence="2" type="ORF">BG006_000599</name>
</gene>
<evidence type="ECO:0000313" key="3">
    <source>
        <dbReference type="Proteomes" id="UP000696485"/>
    </source>
</evidence>
<sequence>MKVLILGGTGNVGKLVIQQLLERDIEVKAIVRSSSRLPSDSVSNPKLTAIQANLLDLSVSDLASHLKGCDAVVCTLGHNMSYGRIPAIGIWLNARDLVTRATKMVCDAVKELQPEKPIHFVLLNTVGVENPDGSDTWVRSRLERGLVSFMNGVLPPYTDSVRSAKHISQEVGKKDSKYLEWVTVRPDGFIDGPVSEYKIMESIQHSFYAPDYITKANIAHFMCELLVGQQLWEQWKFKMPLIIDAKQPEKK</sequence>
<dbReference type="Pfam" id="PF13460">
    <property type="entry name" value="NAD_binding_10"/>
    <property type="match status" value="1"/>
</dbReference>
<evidence type="ECO:0000313" key="2">
    <source>
        <dbReference type="EMBL" id="KAF9338019.1"/>
    </source>
</evidence>
<name>A0A9P5SWJ5_9FUNG</name>